<reference evidence="1 2" key="1">
    <citation type="submission" date="2020-04" db="EMBL/GenBank/DDBJ databases">
        <title>Perkinsus olseni comparative genomics.</title>
        <authorList>
            <person name="Bogema D.R."/>
        </authorList>
    </citation>
    <scope>NUCLEOTIDE SEQUENCE [LARGE SCALE GENOMIC DNA]</scope>
    <source>
        <strain evidence="1">00978-12</strain>
    </source>
</reference>
<name>A0A7J6N8M9_PEROL</name>
<organism evidence="1 2">
    <name type="scientific">Perkinsus olseni</name>
    <name type="common">Perkinsus atlanticus</name>
    <dbReference type="NCBI Taxonomy" id="32597"/>
    <lineage>
        <taxon>Eukaryota</taxon>
        <taxon>Sar</taxon>
        <taxon>Alveolata</taxon>
        <taxon>Perkinsozoa</taxon>
        <taxon>Perkinsea</taxon>
        <taxon>Perkinsida</taxon>
        <taxon>Perkinsidae</taxon>
        <taxon>Perkinsus</taxon>
    </lineage>
</organism>
<gene>
    <name evidence="1" type="ORF">FOZ60_014398</name>
</gene>
<dbReference type="EMBL" id="JABANP010000679">
    <property type="protein sequence ID" value="KAF4679860.1"/>
    <property type="molecule type" value="Genomic_DNA"/>
</dbReference>
<dbReference type="Proteomes" id="UP000541610">
    <property type="component" value="Unassembled WGS sequence"/>
</dbReference>
<evidence type="ECO:0000313" key="2">
    <source>
        <dbReference type="Proteomes" id="UP000541610"/>
    </source>
</evidence>
<evidence type="ECO:0000313" key="1">
    <source>
        <dbReference type="EMBL" id="KAF4679860.1"/>
    </source>
</evidence>
<accession>A0A7J6N8M9</accession>
<protein>
    <submittedName>
        <fullName evidence="1">Uncharacterized protein</fullName>
    </submittedName>
</protein>
<comment type="caution">
    <text evidence="1">The sequence shown here is derived from an EMBL/GenBank/DDBJ whole genome shotgun (WGS) entry which is preliminary data.</text>
</comment>
<proteinExistence type="predicted"/>
<dbReference type="OrthoDB" id="10587166at2759"/>
<sequence length="136" mass="15545">MYLWHTVQIPTHDIILCYPDTFSRLPTAPPQQAHDEVNFLYKLQSYLRWYSPSQVNVNVKSLPADADPVVKKICTRPYQAPLYLTREALGQSCRERDELLLKGIIVQDPTGLARLAGTQRLYVPSPLQPLLLQEIS</sequence>
<dbReference type="AlphaFoldDB" id="A0A7J6N8M9"/>